<dbReference type="InterPro" id="IPR040928">
    <property type="entry name" value="Importin_rep_5"/>
</dbReference>
<dbReference type="InterPro" id="IPR016024">
    <property type="entry name" value="ARM-type_fold"/>
</dbReference>
<evidence type="ECO:0008006" key="3">
    <source>
        <dbReference type="Google" id="ProtNLM"/>
    </source>
</evidence>
<dbReference type="Gene3D" id="1.25.10.10">
    <property type="entry name" value="Leucine-rich Repeat Variant"/>
    <property type="match status" value="1"/>
</dbReference>
<proteinExistence type="predicted"/>
<name>A0A0G4KI88_VERLO</name>
<dbReference type="Pfam" id="PF18816">
    <property type="entry name" value="Importin_rep_5"/>
    <property type="match status" value="1"/>
</dbReference>
<feature type="non-terminal residue" evidence="1">
    <location>
        <position position="100"/>
    </location>
</feature>
<feature type="non-terminal residue" evidence="1">
    <location>
        <position position="1"/>
    </location>
</feature>
<sequence>AAAYGIGVAAHRGGAPWGQFLGGALPYLFQATQVPDARNDENVYATENACAAIAKILHYNASQVPDAQAVVGQWLETLPVTNDEEAAPYAYAYLAELIDQ</sequence>
<dbReference type="SUPFAM" id="SSF48371">
    <property type="entry name" value="ARM repeat"/>
    <property type="match status" value="1"/>
</dbReference>
<organism evidence="1 2">
    <name type="scientific">Verticillium longisporum</name>
    <name type="common">Verticillium dahliae var. longisporum</name>
    <dbReference type="NCBI Taxonomy" id="100787"/>
    <lineage>
        <taxon>Eukaryota</taxon>
        <taxon>Fungi</taxon>
        <taxon>Dikarya</taxon>
        <taxon>Ascomycota</taxon>
        <taxon>Pezizomycotina</taxon>
        <taxon>Sordariomycetes</taxon>
        <taxon>Hypocreomycetidae</taxon>
        <taxon>Glomerellales</taxon>
        <taxon>Plectosphaerellaceae</taxon>
        <taxon>Verticillium</taxon>
    </lineage>
</organism>
<protein>
    <recommendedName>
        <fullName evidence="3">Importin N-terminal domain-containing protein</fullName>
    </recommendedName>
</protein>
<keyword evidence="2" id="KW-1185">Reference proteome</keyword>
<dbReference type="EMBL" id="CVQH01001381">
    <property type="protein sequence ID" value="CRK01130.1"/>
    <property type="molecule type" value="Genomic_DNA"/>
</dbReference>
<dbReference type="InterPro" id="IPR011989">
    <property type="entry name" value="ARM-like"/>
</dbReference>
<dbReference type="AlphaFoldDB" id="A0A0G4KI88"/>
<accession>A0A0G4KI88</accession>
<evidence type="ECO:0000313" key="2">
    <source>
        <dbReference type="Proteomes" id="UP000044602"/>
    </source>
</evidence>
<dbReference type="Proteomes" id="UP000044602">
    <property type="component" value="Unassembled WGS sequence"/>
</dbReference>
<evidence type="ECO:0000313" key="1">
    <source>
        <dbReference type="EMBL" id="CRK01130.1"/>
    </source>
</evidence>
<gene>
    <name evidence="1" type="ORF">BN1708_017058</name>
</gene>
<dbReference type="STRING" id="100787.A0A0G4KI88"/>
<reference evidence="1 2" key="1">
    <citation type="submission" date="2015-05" db="EMBL/GenBank/DDBJ databases">
        <authorList>
            <person name="Wang D.B."/>
            <person name="Wang M."/>
        </authorList>
    </citation>
    <scope>NUCLEOTIDE SEQUENCE [LARGE SCALE GENOMIC DNA]</scope>
    <source>
        <strain evidence="1">VL1</strain>
    </source>
</reference>